<evidence type="ECO:0000256" key="5">
    <source>
        <dbReference type="ARBA" id="ARBA00022989"/>
    </source>
</evidence>
<feature type="transmembrane region" description="Helical" evidence="10">
    <location>
        <begin position="470"/>
        <end position="490"/>
    </location>
</feature>
<keyword evidence="5 10" id="KW-1133">Transmembrane helix</keyword>
<feature type="transmembrane region" description="Helical" evidence="10">
    <location>
        <begin position="56"/>
        <end position="78"/>
    </location>
</feature>
<reference evidence="12 13" key="1">
    <citation type="submission" date="2019-07" db="EMBL/GenBank/DDBJ databases">
        <title>Quadrisphaera sp. strain DD2A genome sequencing and assembly.</title>
        <authorList>
            <person name="Kim I."/>
        </authorList>
    </citation>
    <scope>NUCLEOTIDE SEQUENCE [LARGE SCALE GENOMIC DNA]</scope>
    <source>
        <strain evidence="12 13">DD2A</strain>
    </source>
</reference>
<feature type="domain" description="Cation/H+ exchanger transmembrane" evidence="11">
    <location>
        <begin position="12"/>
        <end position="343"/>
    </location>
</feature>
<evidence type="ECO:0000256" key="1">
    <source>
        <dbReference type="ARBA" id="ARBA00004651"/>
    </source>
</evidence>
<dbReference type="Proteomes" id="UP000321234">
    <property type="component" value="Unassembled WGS sequence"/>
</dbReference>
<keyword evidence="2" id="KW-0813">Transport</keyword>
<protein>
    <submittedName>
        <fullName evidence="12">Sodium:proton antiporter</fullName>
    </submittedName>
</protein>
<dbReference type="GO" id="GO:0015386">
    <property type="term" value="F:potassium:proton antiporter activity"/>
    <property type="evidence" value="ECO:0007669"/>
    <property type="project" value="TreeGrafter"/>
</dbReference>
<keyword evidence="9" id="KW-0739">Sodium transport</keyword>
<keyword evidence="13" id="KW-1185">Reference proteome</keyword>
<feature type="transmembrane region" description="Helical" evidence="10">
    <location>
        <begin position="188"/>
        <end position="209"/>
    </location>
</feature>
<dbReference type="InterPro" id="IPR006153">
    <property type="entry name" value="Cation/H_exchanger_TM"/>
</dbReference>
<dbReference type="InterPro" id="IPR018422">
    <property type="entry name" value="Cation/H_exchanger_CPA1"/>
</dbReference>
<dbReference type="OrthoDB" id="57886at2"/>
<accession>A0A5C8ZFP3</accession>
<feature type="transmembrane region" description="Helical" evidence="10">
    <location>
        <begin position="277"/>
        <end position="295"/>
    </location>
</feature>
<feature type="domain" description="Cation/H+ exchanger transmembrane" evidence="11">
    <location>
        <begin position="435"/>
        <end position="494"/>
    </location>
</feature>
<dbReference type="AlphaFoldDB" id="A0A5C8ZFP3"/>
<evidence type="ECO:0000256" key="6">
    <source>
        <dbReference type="ARBA" id="ARBA00023053"/>
    </source>
</evidence>
<dbReference type="GO" id="GO:0015385">
    <property type="term" value="F:sodium:proton antiporter activity"/>
    <property type="evidence" value="ECO:0007669"/>
    <property type="project" value="InterPro"/>
</dbReference>
<comment type="subcellular location">
    <subcellularLocation>
        <location evidence="1">Cell membrane</location>
        <topology evidence="1">Multi-pass membrane protein</topology>
    </subcellularLocation>
</comment>
<evidence type="ECO:0000256" key="3">
    <source>
        <dbReference type="ARBA" id="ARBA00022475"/>
    </source>
</evidence>
<feature type="transmembrane region" description="Helical" evidence="10">
    <location>
        <begin position="90"/>
        <end position="114"/>
    </location>
</feature>
<evidence type="ECO:0000256" key="7">
    <source>
        <dbReference type="ARBA" id="ARBA00023065"/>
    </source>
</evidence>
<gene>
    <name evidence="12" type="ORF">FMM08_14730</name>
</gene>
<evidence type="ECO:0000256" key="4">
    <source>
        <dbReference type="ARBA" id="ARBA00022692"/>
    </source>
</evidence>
<evidence type="ECO:0000259" key="11">
    <source>
        <dbReference type="Pfam" id="PF00999"/>
    </source>
</evidence>
<name>A0A5C8ZFP3_9ACTN</name>
<dbReference type="EMBL" id="VKAC01000008">
    <property type="protein sequence ID" value="TXR55620.1"/>
    <property type="molecule type" value="Genomic_DNA"/>
</dbReference>
<sequence length="585" mass="60331">MPVPPELVLLLLLLVVGLSAALSERLRVASPLLLVALGAAVAALPGVPAVQVEPELVLSGILPPLLYAAAVQLPAMGFRRDASAISGLSVALVLLSAVSVGALLSWLLGVGFWWGVALGAVVSPTDAVATSIVKGLGASPRAVALLEGEGLLNDATALVLLRTAVAVAAAGTALGTTDPSVGSAVGDFAWAVALAVVVGLVVGHLDLVVRRRLDDPAAGTLVSFAVPFAASLPVEHLGGSGLVAAVVAGLVTNHHAPRVLTPRARLSDSQTWRSASLLLEGGIFLLMGLELPAVLEAVAADPDTAGGVGELGLGRAALVAAAALAAVLAVRALFVAGLLALSHRRRDRRQLARERFSAVARRFEDRTPAEVAAAITARRALDGPAGRVRGGLRRGGLRGAWRAAQRRPVTEEAVSRITTRLRRVRADLDYLLDEPLGWREGVVVVWAGMRGAVTVAAAQTLPEDAPQRELLVLVAYLVAAGSLLLQGLTLRRVVLAVGSTRPRGEAEVAEQQAALVQLVADAGRAAVVPDGTPPRQARLLQLRAQRDALLDARDEGSFDAEALSRALDVVDADEISLTLRDGGAH</sequence>
<evidence type="ECO:0000313" key="13">
    <source>
        <dbReference type="Proteomes" id="UP000321234"/>
    </source>
</evidence>
<dbReference type="Pfam" id="PF00999">
    <property type="entry name" value="Na_H_Exchanger"/>
    <property type="match status" value="2"/>
</dbReference>
<evidence type="ECO:0000256" key="8">
    <source>
        <dbReference type="ARBA" id="ARBA00023136"/>
    </source>
</evidence>
<dbReference type="PANTHER" id="PTHR10110">
    <property type="entry name" value="SODIUM/HYDROGEN EXCHANGER"/>
    <property type="match status" value="1"/>
</dbReference>
<dbReference type="GO" id="GO:0098719">
    <property type="term" value="P:sodium ion import across plasma membrane"/>
    <property type="evidence" value="ECO:0007669"/>
    <property type="project" value="TreeGrafter"/>
</dbReference>
<keyword evidence="8 10" id="KW-0472">Membrane</keyword>
<organism evidence="12 13">
    <name type="scientific">Quadrisphaera setariae</name>
    <dbReference type="NCBI Taxonomy" id="2593304"/>
    <lineage>
        <taxon>Bacteria</taxon>
        <taxon>Bacillati</taxon>
        <taxon>Actinomycetota</taxon>
        <taxon>Actinomycetes</taxon>
        <taxon>Kineosporiales</taxon>
        <taxon>Kineosporiaceae</taxon>
        <taxon>Quadrisphaera</taxon>
    </lineage>
</organism>
<evidence type="ECO:0000256" key="9">
    <source>
        <dbReference type="ARBA" id="ARBA00023201"/>
    </source>
</evidence>
<evidence type="ECO:0000256" key="10">
    <source>
        <dbReference type="SAM" id="Phobius"/>
    </source>
</evidence>
<evidence type="ECO:0000256" key="2">
    <source>
        <dbReference type="ARBA" id="ARBA00022448"/>
    </source>
</evidence>
<comment type="caution">
    <text evidence="12">The sequence shown here is derived from an EMBL/GenBank/DDBJ whole genome shotgun (WGS) entry which is preliminary data.</text>
</comment>
<keyword evidence="4 10" id="KW-0812">Transmembrane</keyword>
<dbReference type="Gene3D" id="6.10.140.1330">
    <property type="match status" value="1"/>
</dbReference>
<keyword evidence="3" id="KW-1003">Cell membrane</keyword>
<evidence type="ECO:0000313" key="12">
    <source>
        <dbReference type="EMBL" id="TXR55620.1"/>
    </source>
</evidence>
<keyword evidence="7" id="KW-0406">Ion transport</keyword>
<dbReference type="PANTHER" id="PTHR10110:SF86">
    <property type="entry name" value="SODIUM_HYDROGEN EXCHANGER 7"/>
    <property type="match status" value="1"/>
</dbReference>
<dbReference type="GO" id="GO:0051453">
    <property type="term" value="P:regulation of intracellular pH"/>
    <property type="evidence" value="ECO:0007669"/>
    <property type="project" value="TreeGrafter"/>
</dbReference>
<keyword evidence="6" id="KW-0915">Sodium</keyword>
<dbReference type="GO" id="GO:0005886">
    <property type="term" value="C:plasma membrane"/>
    <property type="evidence" value="ECO:0007669"/>
    <property type="project" value="UniProtKB-SubCell"/>
</dbReference>
<feature type="transmembrane region" description="Helical" evidence="10">
    <location>
        <begin position="315"/>
        <end position="341"/>
    </location>
</feature>
<proteinExistence type="predicted"/>